<dbReference type="EMBL" id="JYDH01001720">
    <property type="protein sequence ID" value="KRY24455.1"/>
    <property type="molecule type" value="Genomic_DNA"/>
</dbReference>
<evidence type="ECO:0000313" key="2">
    <source>
        <dbReference type="Proteomes" id="UP000054776"/>
    </source>
</evidence>
<protein>
    <submittedName>
        <fullName evidence="1">Uncharacterized protein</fullName>
    </submittedName>
</protein>
<dbReference type="Proteomes" id="UP000054776">
    <property type="component" value="Unassembled WGS sequence"/>
</dbReference>
<gene>
    <name evidence="1" type="ORF">T01_15883</name>
</gene>
<proteinExistence type="predicted"/>
<dbReference type="AlphaFoldDB" id="A0A0V1AI36"/>
<comment type="caution">
    <text evidence="1">The sequence shown here is derived from an EMBL/GenBank/DDBJ whole genome shotgun (WGS) entry which is preliminary data.</text>
</comment>
<organism evidence="1 2">
    <name type="scientific">Trichinella spiralis</name>
    <name type="common">Trichina worm</name>
    <dbReference type="NCBI Taxonomy" id="6334"/>
    <lineage>
        <taxon>Eukaryota</taxon>
        <taxon>Metazoa</taxon>
        <taxon>Ecdysozoa</taxon>
        <taxon>Nematoda</taxon>
        <taxon>Enoplea</taxon>
        <taxon>Dorylaimia</taxon>
        <taxon>Trichinellida</taxon>
        <taxon>Trichinellidae</taxon>
        <taxon>Trichinella</taxon>
    </lineage>
</organism>
<sequence>LFLIAIYEFFSRSRWHSQIAFPTVLFFLVTQEELYLKFWCVTVKTRAAF</sequence>
<evidence type="ECO:0000313" key="1">
    <source>
        <dbReference type="EMBL" id="KRY24455.1"/>
    </source>
</evidence>
<dbReference type="InParanoid" id="A0A0V1AI36"/>
<keyword evidence="2" id="KW-1185">Reference proteome</keyword>
<feature type="non-terminal residue" evidence="1">
    <location>
        <position position="49"/>
    </location>
</feature>
<name>A0A0V1AI36_TRISP</name>
<feature type="non-terminal residue" evidence="1">
    <location>
        <position position="1"/>
    </location>
</feature>
<reference evidence="1 2" key="1">
    <citation type="submission" date="2015-01" db="EMBL/GenBank/DDBJ databases">
        <title>Evolution of Trichinella species and genotypes.</title>
        <authorList>
            <person name="Korhonen P.K."/>
            <person name="Edoardo P."/>
            <person name="Giuseppe L.R."/>
            <person name="Gasser R.B."/>
        </authorList>
    </citation>
    <scope>NUCLEOTIDE SEQUENCE [LARGE SCALE GENOMIC DNA]</scope>
    <source>
        <strain evidence="1">ISS3</strain>
    </source>
</reference>
<accession>A0A0V1AI36</accession>